<dbReference type="InterPro" id="IPR036390">
    <property type="entry name" value="WH_DNA-bd_sf"/>
</dbReference>
<dbReference type="Gene3D" id="3.30.70.330">
    <property type="match status" value="1"/>
</dbReference>
<dbReference type="CDD" id="cd12291">
    <property type="entry name" value="RRM1_La"/>
    <property type="match status" value="1"/>
</dbReference>
<dbReference type="SUPFAM" id="SSF54928">
    <property type="entry name" value="RNA-binding domain, RBD"/>
    <property type="match status" value="1"/>
</dbReference>
<keyword evidence="9" id="KW-1185">Reference proteome</keyword>
<proteinExistence type="predicted"/>
<protein>
    <submittedName>
        <fullName evidence="7">Uncharacterized protein</fullName>
    </submittedName>
</protein>
<gene>
    <name evidence="7" type="ORF">KIN20_018799</name>
    <name evidence="8" type="ORF">KIN20_018800</name>
</gene>
<dbReference type="PANTHER" id="PTHR22792:SF166">
    <property type="entry name" value="LUPUS LA PROTEIN HOMOLOG"/>
    <property type="match status" value="1"/>
</dbReference>
<dbReference type="InterPro" id="IPR035979">
    <property type="entry name" value="RBD_domain_sf"/>
</dbReference>
<evidence type="ECO:0000313" key="9">
    <source>
        <dbReference type="Proteomes" id="UP001196413"/>
    </source>
</evidence>
<dbReference type="InterPro" id="IPR002344">
    <property type="entry name" value="Lupus_La"/>
</dbReference>
<evidence type="ECO:0000256" key="1">
    <source>
        <dbReference type="ARBA" id="ARBA00004123"/>
    </source>
</evidence>
<dbReference type="PROSITE" id="PS50961">
    <property type="entry name" value="HTH_LA"/>
    <property type="match status" value="1"/>
</dbReference>
<dbReference type="GO" id="GO:1990904">
    <property type="term" value="C:ribonucleoprotein complex"/>
    <property type="evidence" value="ECO:0007669"/>
    <property type="project" value="InterPro"/>
</dbReference>
<dbReference type="Pfam" id="PF05383">
    <property type="entry name" value="La"/>
    <property type="match status" value="1"/>
</dbReference>
<name>A0AAD5MNJ2_PARTN</name>
<feature type="domain" description="HTH La-type RNA-binding" evidence="6">
    <location>
        <begin position="10"/>
        <end position="102"/>
    </location>
</feature>
<dbReference type="SUPFAM" id="SSF46785">
    <property type="entry name" value="Winged helix' DNA-binding domain"/>
    <property type="match status" value="1"/>
</dbReference>
<accession>A0AAD5MNJ2</accession>
<dbReference type="Pfam" id="PF00076">
    <property type="entry name" value="RRM_1"/>
    <property type="match status" value="1"/>
</dbReference>
<evidence type="ECO:0000256" key="3">
    <source>
        <dbReference type="ARBA" id="ARBA00023242"/>
    </source>
</evidence>
<dbReference type="GO" id="GO:0010494">
    <property type="term" value="C:cytoplasmic stress granule"/>
    <property type="evidence" value="ECO:0007669"/>
    <property type="project" value="TreeGrafter"/>
</dbReference>
<evidence type="ECO:0000259" key="5">
    <source>
        <dbReference type="PROSITE" id="PS50102"/>
    </source>
</evidence>
<dbReference type="AlphaFoldDB" id="A0AAD5MNJ2"/>
<dbReference type="Gene3D" id="1.10.10.10">
    <property type="entry name" value="Winged helix-like DNA-binding domain superfamily/Winged helix DNA-binding domain"/>
    <property type="match status" value="1"/>
</dbReference>
<evidence type="ECO:0000313" key="7">
    <source>
        <dbReference type="EMBL" id="KAJ1359963.1"/>
    </source>
</evidence>
<dbReference type="InterPro" id="IPR012677">
    <property type="entry name" value="Nucleotide-bd_a/b_plait_sf"/>
</dbReference>
<keyword evidence="2 4" id="KW-0694">RNA-binding</keyword>
<reference evidence="7" key="1">
    <citation type="submission" date="2021-06" db="EMBL/GenBank/DDBJ databases">
        <title>Parelaphostrongylus tenuis whole genome reference sequence.</title>
        <authorList>
            <person name="Garwood T.J."/>
            <person name="Larsen P.A."/>
            <person name="Fountain-Jones N.M."/>
            <person name="Garbe J.R."/>
            <person name="Macchietto M.G."/>
            <person name="Kania S.A."/>
            <person name="Gerhold R.W."/>
            <person name="Richards J.E."/>
            <person name="Wolf T.M."/>
        </authorList>
    </citation>
    <scope>NUCLEOTIDE SEQUENCE</scope>
    <source>
        <strain evidence="7">MNPRO001-30</strain>
        <tissue evidence="7">Meninges</tissue>
    </source>
</reference>
<dbReference type="PRINTS" id="PR00302">
    <property type="entry name" value="LUPUSLA"/>
</dbReference>
<sequence>MAETANVVPQQNGKNVDERVVRQLEYYFGNINLPKDKFLQDTIKNNEGWVPIKTLLTFNRLAAITKDADVISNAVKESNSEIICLSDDGLKIRRNTNNPLPENSLEYWQQVKHCTVYMKGFEPNTTLDEIMDFARKYGRVENVLMRRTKQDRIFKGSVFVTYRTRAEAEVNHNKG</sequence>
<organism evidence="7 9">
    <name type="scientific">Parelaphostrongylus tenuis</name>
    <name type="common">Meningeal worm</name>
    <dbReference type="NCBI Taxonomy" id="148309"/>
    <lineage>
        <taxon>Eukaryota</taxon>
        <taxon>Metazoa</taxon>
        <taxon>Ecdysozoa</taxon>
        <taxon>Nematoda</taxon>
        <taxon>Chromadorea</taxon>
        <taxon>Rhabditida</taxon>
        <taxon>Rhabditina</taxon>
        <taxon>Rhabditomorpha</taxon>
        <taxon>Strongyloidea</taxon>
        <taxon>Metastrongylidae</taxon>
        <taxon>Parelaphostrongylus</taxon>
    </lineage>
</organism>
<dbReference type="GO" id="GO:0003729">
    <property type="term" value="F:mRNA binding"/>
    <property type="evidence" value="ECO:0007669"/>
    <property type="project" value="TreeGrafter"/>
</dbReference>
<keyword evidence="3" id="KW-0539">Nucleus</keyword>
<comment type="subcellular location">
    <subcellularLocation>
        <location evidence="1">Nucleus</location>
    </subcellularLocation>
</comment>
<dbReference type="InterPro" id="IPR006630">
    <property type="entry name" value="La_HTH"/>
</dbReference>
<comment type="caution">
    <text evidence="7">The sequence shown here is derived from an EMBL/GenBank/DDBJ whole genome shotgun (WGS) entry which is preliminary data.</text>
</comment>
<dbReference type="EMBL" id="JAHQIW010003747">
    <property type="protein sequence ID" value="KAJ1359963.1"/>
    <property type="molecule type" value="Genomic_DNA"/>
</dbReference>
<dbReference type="EMBL" id="JAHQIW010003748">
    <property type="protein sequence ID" value="KAJ1359964.1"/>
    <property type="molecule type" value="Genomic_DNA"/>
</dbReference>
<feature type="domain" description="RRM" evidence="5">
    <location>
        <begin position="114"/>
        <end position="175"/>
    </location>
</feature>
<dbReference type="InterPro" id="IPR000504">
    <property type="entry name" value="RRM_dom"/>
</dbReference>
<evidence type="ECO:0000313" key="8">
    <source>
        <dbReference type="EMBL" id="KAJ1359964.1"/>
    </source>
</evidence>
<dbReference type="InterPro" id="IPR036388">
    <property type="entry name" value="WH-like_DNA-bd_sf"/>
</dbReference>
<dbReference type="GO" id="GO:0045727">
    <property type="term" value="P:positive regulation of translation"/>
    <property type="evidence" value="ECO:0007669"/>
    <property type="project" value="TreeGrafter"/>
</dbReference>
<dbReference type="SMART" id="SM00715">
    <property type="entry name" value="LA"/>
    <property type="match status" value="1"/>
</dbReference>
<evidence type="ECO:0000259" key="6">
    <source>
        <dbReference type="PROSITE" id="PS50961"/>
    </source>
</evidence>
<evidence type="ECO:0000256" key="4">
    <source>
        <dbReference type="PROSITE-ProRule" id="PRU00332"/>
    </source>
</evidence>
<dbReference type="InterPro" id="IPR045180">
    <property type="entry name" value="La_dom_prot"/>
</dbReference>
<dbReference type="GO" id="GO:0005634">
    <property type="term" value="C:nucleus"/>
    <property type="evidence" value="ECO:0007669"/>
    <property type="project" value="UniProtKB-SubCell"/>
</dbReference>
<dbReference type="Proteomes" id="UP001196413">
    <property type="component" value="Unassembled WGS sequence"/>
</dbReference>
<dbReference type="GO" id="GO:0005829">
    <property type="term" value="C:cytosol"/>
    <property type="evidence" value="ECO:0007669"/>
    <property type="project" value="TreeGrafter"/>
</dbReference>
<evidence type="ECO:0000256" key="2">
    <source>
        <dbReference type="ARBA" id="ARBA00022884"/>
    </source>
</evidence>
<dbReference type="PROSITE" id="PS50102">
    <property type="entry name" value="RRM"/>
    <property type="match status" value="1"/>
</dbReference>
<dbReference type="PANTHER" id="PTHR22792">
    <property type="entry name" value="LUPUS LA PROTEIN-RELATED"/>
    <property type="match status" value="1"/>
</dbReference>
<dbReference type="GO" id="GO:0008033">
    <property type="term" value="P:tRNA processing"/>
    <property type="evidence" value="ECO:0007669"/>
    <property type="project" value="TreeGrafter"/>
</dbReference>